<organism evidence="1 2">
    <name type="scientific">Periconia macrospinosa</name>
    <dbReference type="NCBI Taxonomy" id="97972"/>
    <lineage>
        <taxon>Eukaryota</taxon>
        <taxon>Fungi</taxon>
        <taxon>Dikarya</taxon>
        <taxon>Ascomycota</taxon>
        <taxon>Pezizomycotina</taxon>
        <taxon>Dothideomycetes</taxon>
        <taxon>Pleosporomycetidae</taxon>
        <taxon>Pleosporales</taxon>
        <taxon>Massarineae</taxon>
        <taxon>Periconiaceae</taxon>
        <taxon>Periconia</taxon>
    </lineage>
</organism>
<gene>
    <name evidence="1" type="ORF">DM02DRAFT_613651</name>
</gene>
<reference evidence="1 2" key="1">
    <citation type="journal article" date="2018" name="Sci. Rep.">
        <title>Comparative genomics provides insights into the lifestyle and reveals functional heterogeneity of dark septate endophytic fungi.</title>
        <authorList>
            <person name="Knapp D.G."/>
            <person name="Nemeth J.B."/>
            <person name="Barry K."/>
            <person name="Hainaut M."/>
            <person name="Henrissat B."/>
            <person name="Johnson J."/>
            <person name="Kuo A."/>
            <person name="Lim J.H.P."/>
            <person name="Lipzen A."/>
            <person name="Nolan M."/>
            <person name="Ohm R.A."/>
            <person name="Tamas L."/>
            <person name="Grigoriev I.V."/>
            <person name="Spatafora J.W."/>
            <person name="Nagy L.G."/>
            <person name="Kovacs G.M."/>
        </authorList>
    </citation>
    <scope>NUCLEOTIDE SEQUENCE [LARGE SCALE GENOMIC DNA]</scope>
    <source>
        <strain evidence="1 2">DSE2036</strain>
    </source>
</reference>
<evidence type="ECO:0000313" key="1">
    <source>
        <dbReference type="EMBL" id="PVI01483.1"/>
    </source>
</evidence>
<name>A0A2V1DT80_9PLEO</name>
<accession>A0A2V1DT80</accession>
<keyword evidence="2" id="KW-1185">Reference proteome</keyword>
<dbReference type="EMBL" id="KZ805357">
    <property type="protein sequence ID" value="PVI01483.1"/>
    <property type="molecule type" value="Genomic_DNA"/>
</dbReference>
<proteinExistence type="predicted"/>
<protein>
    <submittedName>
        <fullName evidence="1">Uncharacterized protein</fullName>
    </submittedName>
</protein>
<evidence type="ECO:0000313" key="2">
    <source>
        <dbReference type="Proteomes" id="UP000244855"/>
    </source>
</evidence>
<sequence length="68" mass="7531">MWSSVRAVSLANTTSLPCYAACWPWLVLVTIIGWTRNQAIDVCNVPQPARCTCVGHDWGGRLSQIVTR</sequence>
<dbReference type="Proteomes" id="UP000244855">
    <property type="component" value="Unassembled WGS sequence"/>
</dbReference>
<dbReference type="AlphaFoldDB" id="A0A2V1DT80"/>